<evidence type="ECO:0000313" key="11">
    <source>
        <dbReference type="EMBL" id="KTC75989.1"/>
    </source>
</evidence>
<dbReference type="SMART" id="SM00487">
    <property type="entry name" value="DEXDc"/>
    <property type="match status" value="1"/>
</dbReference>
<dbReference type="Proteomes" id="UP000054735">
    <property type="component" value="Unassembled WGS sequence"/>
</dbReference>
<dbReference type="AlphaFoldDB" id="A0A378IBG3"/>
<dbReference type="GO" id="GO:0005524">
    <property type="term" value="F:ATP binding"/>
    <property type="evidence" value="ECO:0007669"/>
    <property type="project" value="UniProtKB-KW"/>
</dbReference>
<dbReference type="GO" id="GO:0005829">
    <property type="term" value="C:cytosol"/>
    <property type="evidence" value="ECO:0007669"/>
    <property type="project" value="TreeGrafter"/>
</dbReference>
<keyword evidence="2 7" id="KW-0378">Hydrolase</keyword>
<dbReference type="Pfam" id="PF03880">
    <property type="entry name" value="DbpA"/>
    <property type="match status" value="1"/>
</dbReference>
<evidence type="ECO:0000256" key="1">
    <source>
        <dbReference type="ARBA" id="ARBA00022741"/>
    </source>
</evidence>
<protein>
    <submittedName>
        <fullName evidence="12">ATP-dependent RNA helicase</fullName>
        <ecNumber evidence="12">3.6.4.13</ecNumber>
    </submittedName>
</protein>
<dbReference type="PROSITE" id="PS51194">
    <property type="entry name" value="HELICASE_CTER"/>
    <property type="match status" value="1"/>
</dbReference>
<dbReference type="InterPro" id="IPR044742">
    <property type="entry name" value="DEAD/DEAH_RhlB"/>
</dbReference>
<dbReference type="PANTHER" id="PTHR47959:SF1">
    <property type="entry name" value="ATP-DEPENDENT RNA HELICASE DBPA"/>
    <property type="match status" value="1"/>
</dbReference>
<feature type="domain" description="Helicase C-terminal" evidence="9">
    <location>
        <begin position="228"/>
        <end position="390"/>
    </location>
</feature>
<dbReference type="PANTHER" id="PTHR47959">
    <property type="entry name" value="ATP-DEPENDENT RNA HELICASE RHLE-RELATED"/>
    <property type="match status" value="1"/>
</dbReference>
<feature type="domain" description="Helicase ATP-binding" evidence="8">
    <location>
        <begin position="47"/>
        <end position="218"/>
    </location>
</feature>
<reference evidence="11 13" key="1">
    <citation type="submission" date="2015-11" db="EMBL/GenBank/DDBJ databases">
        <title>Genomic analysis of 38 Legionella species identifies large and diverse effector repertoires.</title>
        <authorList>
            <person name="Burstein D."/>
            <person name="Amaro F."/>
            <person name="Zusman T."/>
            <person name="Lifshitz Z."/>
            <person name="Cohen O."/>
            <person name="Gilbert J.A."/>
            <person name="Pupko T."/>
            <person name="Shuman H.A."/>
            <person name="Segal G."/>
        </authorList>
    </citation>
    <scope>NUCLEOTIDE SEQUENCE [LARGE SCALE GENOMIC DNA]</scope>
    <source>
        <strain evidence="11 13">CDC#1407-AL-14</strain>
    </source>
</reference>
<keyword evidence="4 7" id="KW-0067">ATP-binding</keyword>
<feature type="domain" description="DEAD-box RNA helicase Q" evidence="10">
    <location>
        <begin position="16"/>
        <end position="44"/>
    </location>
</feature>
<reference evidence="12 14" key="2">
    <citation type="submission" date="2018-06" db="EMBL/GenBank/DDBJ databases">
        <authorList>
            <consortium name="Pathogen Informatics"/>
            <person name="Doyle S."/>
        </authorList>
    </citation>
    <scope>NUCLEOTIDE SEQUENCE [LARGE SCALE GENOMIC DNA]</scope>
    <source>
        <strain evidence="12 14">NCTC12437</strain>
    </source>
</reference>
<dbReference type="InterPro" id="IPR014001">
    <property type="entry name" value="Helicase_ATP-bd"/>
</dbReference>
<dbReference type="InterPro" id="IPR001650">
    <property type="entry name" value="Helicase_C-like"/>
</dbReference>
<dbReference type="EC" id="3.6.4.13" evidence="12"/>
<feature type="short sequence motif" description="Q motif" evidence="6">
    <location>
        <begin position="16"/>
        <end position="44"/>
    </location>
</feature>
<organism evidence="12 14">
    <name type="scientific">Legionella birminghamensis</name>
    <dbReference type="NCBI Taxonomy" id="28083"/>
    <lineage>
        <taxon>Bacteria</taxon>
        <taxon>Pseudomonadati</taxon>
        <taxon>Pseudomonadota</taxon>
        <taxon>Gammaproteobacteria</taxon>
        <taxon>Legionellales</taxon>
        <taxon>Legionellaceae</taxon>
        <taxon>Legionella</taxon>
    </lineage>
</organism>
<keyword evidence="13" id="KW-1185">Reference proteome</keyword>
<evidence type="ECO:0000259" key="10">
    <source>
        <dbReference type="PROSITE" id="PS51195"/>
    </source>
</evidence>
<evidence type="ECO:0000259" key="9">
    <source>
        <dbReference type="PROSITE" id="PS51194"/>
    </source>
</evidence>
<dbReference type="Pfam" id="PF00270">
    <property type="entry name" value="DEAD"/>
    <property type="match status" value="1"/>
</dbReference>
<evidence type="ECO:0000259" key="8">
    <source>
        <dbReference type="PROSITE" id="PS51192"/>
    </source>
</evidence>
<evidence type="ECO:0000313" key="13">
    <source>
        <dbReference type="Proteomes" id="UP000054735"/>
    </source>
</evidence>
<dbReference type="EMBL" id="LNXT01000001">
    <property type="protein sequence ID" value="KTC75989.1"/>
    <property type="molecule type" value="Genomic_DNA"/>
</dbReference>
<accession>A0A378IBG3</accession>
<dbReference type="OrthoDB" id="9805696at2"/>
<dbReference type="SUPFAM" id="SSF52540">
    <property type="entry name" value="P-loop containing nucleoside triphosphate hydrolases"/>
    <property type="match status" value="1"/>
</dbReference>
<dbReference type="CDD" id="cd00268">
    <property type="entry name" value="DEADc"/>
    <property type="match status" value="1"/>
</dbReference>
<dbReference type="SMART" id="SM00490">
    <property type="entry name" value="HELICc"/>
    <property type="match status" value="1"/>
</dbReference>
<evidence type="ECO:0000256" key="2">
    <source>
        <dbReference type="ARBA" id="ARBA00022801"/>
    </source>
</evidence>
<dbReference type="InterPro" id="IPR012677">
    <property type="entry name" value="Nucleotide-bd_a/b_plait_sf"/>
</dbReference>
<dbReference type="InterPro" id="IPR027417">
    <property type="entry name" value="P-loop_NTPase"/>
</dbReference>
<dbReference type="NCBIfam" id="NF008744">
    <property type="entry name" value="PRK11776.1"/>
    <property type="match status" value="1"/>
</dbReference>
<dbReference type="EMBL" id="UGNW01000001">
    <property type="protein sequence ID" value="STX32115.1"/>
    <property type="molecule type" value="Genomic_DNA"/>
</dbReference>
<evidence type="ECO:0000313" key="14">
    <source>
        <dbReference type="Proteomes" id="UP000255066"/>
    </source>
</evidence>
<evidence type="ECO:0000256" key="7">
    <source>
        <dbReference type="RuleBase" id="RU000492"/>
    </source>
</evidence>
<proteinExistence type="inferred from homology"/>
<dbReference type="Proteomes" id="UP000255066">
    <property type="component" value="Unassembled WGS sequence"/>
</dbReference>
<dbReference type="InterPro" id="IPR005580">
    <property type="entry name" value="DbpA/CsdA_RNA-bd_dom"/>
</dbReference>
<gene>
    <name evidence="12" type="primary">dbpA</name>
    <name evidence="11" type="ORF">Lbir_0058</name>
    <name evidence="12" type="ORF">NCTC12437_01893</name>
</gene>
<keyword evidence="3 7" id="KW-0347">Helicase</keyword>
<dbReference type="InterPro" id="IPR011545">
    <property type="entry name" value="DEAD/DEAH_box_helicase_dom"/>
</dbReference>
<sequence>MDTSSEKAFPDYSGELSFSSLALRKELLNNLLSLNYHQMTAIQAQSLPLLLNRTDVIAQAQTGSGKTVAFGLALLHHLKTDRPQMQSLVLCPTRELAEQVCQVLRRLARLLPNIKILNLSGGTPIRAQYDSLRHGAHIIIGTPGRVQKHLEQKSLSLSHIDTVILDEADRMLDMGFVDSLRQILGFCPSRRQTLLFSATFTPEIKQLAKEFMRHPQEVKAEEPACAQEIEQRFFEVENQSDKYPILKKILMHYQPASTLIFCNTKEKTQELASLLKQDGFSAGVLNGDLEQVERDQAIIQFANHSRCILVATDVAARGLDIKELPAVINFDLAFEPEVHVHRIGRTGRAGSKGLALSITTPKDAERLCAIEELINEPLVWGTVNELSAIPSSSLSPSMITLGLMAGRKDKIRPGDILGALTKDAGLKAEAIGKIDILSAHSYVAIERSQIGKAYAQFQNGKIKGKKVGVKRLS</sequence>
<dbReference type="RefSeq" id="WP_058522184.1">
    <property type="nucleotide sequence ID" value="NZ_CAAAHV010000032.1"/>
</dbReference>
<dbReference type="InterPro" id="IPR014014">
    <property type="entry name" value="RNA_helicase_DEAD_Q_motif"/>
</dbReference>
<dbReference type="GO" id="GO:0003676">
    <property type="term" value="F:nucleic acid binding"/>
    <property type="evidence" value="ECO:0007669"/>
    <property type="project" value="InterPro"/>
</dbReference>
<keyword evidence="1 7" id="KW-0547">Nucleotide-binding</keyword>
<name>A0A378IBG3_9GAMM</name>
<dbReference type="Pfam" id="PF00271">
    <property type="entry name" value="Helicase_C"/>
    <property type="match status" value="1"/>
</dbReference>
<dbReference type="PROSITE" id="PS51195">
    <property type="entry name" value="Q_MOTIF"/>
    <property type="match status" value="1"/>
</dbReference>
<dbReference type="InterPro" id="IPR050079">
    <property type="entry name" value="DEAD_box_RNA_helicase"/>
</dbReference>
<dbReference type="Gene3D" id="3.40.50.300">
    <property type="entry name" value="P-loop containing nucleotide triphosphate hydrolases"/>
    <property type="match status" value="2"/>
</dbReference>
<evidence type="ECO:0000256" key="5">
    <source>
        <dbReference type="ARBA" id="ARBA00038437"/>
    </source>
</evidence>
<dbReference type="GO" id="GO:0003724">
    <property type="term" value="F:RNA helicase activity"/>
    <property type="evidence" value="ECO:0007669"/>
    <property type="project" value="UniProtKB-EC"/>
</dbReference>
<dbReference type="PROSITE" id="PS00039">
    <property type="entry name" value="DEAD_ATP_HELICASE"/>
    <property type="match status" value="1"/>
</dbReference>
<evidence type="ECO:0000256" key="4">
    <source>
        <dbReference type="ARBA" id="ARBA00022840"/>
    </source>
</evidence>
<dbReference type="GO" id="GO:0016787">
    <property type="term" value="F:hydrolase activity"/>
    <property type="evidence" value="ECO:0007669"/>
    <property type="project" value="UniProtKB-KW"/>
</dbReference>
<dbReference type="InterPro" id="IPR000629">
    <property type="entry name" value="RNA-helicase_DEAD-box_CS"/>
</dbReference>
<dbReference type="Gene3D" id="3.30.70.330">
    <property type="match status" value="1"/>
</dbReference>
<dbReference type="STRING" id="28083.Lbir_0058"/>
<dbReference type="PROSITE" id="PS51192">
    <property type="entry name" value="HELICASE_ATP_BIND_1"/>
    <property type="match status" value="1"/>
</dbReference>
<evidence type="ECO:0000256" key="3">
    <source>
        <dbReference type="ARBA" id="ARBA00022806"/>
    </source>
</evidence>
<evidence type="ECO:0000256" key="6">
    <source>
        <dbReference type="PROSITE-ProRule" id="PRU00552"/>
    </source>
</evidence>
<comment type="similarity">
    <text evidence="5 7">Belongs to the DEAD box helicase family.</text>
</comment>
<dbReference type="CDD" id="cd18787">
    <property type="entry name" value="SF2_C_DEAD"/>
    <property type="match status" value="1"/>
</dbReference>
<evidence type="ECO:0000313" key="12">
    <source>
        <dbReference type="EMBL" id="STX32115.1"/>
    </source>
</evidence>